<dbReference type="AlphaFoldDB" id="A0AAV4T6J8"/>
<accession>A0AAV4T6J8</accession>
<organism evidence="1 2">
    <name type="scientific">Caerostris darwini</name>
    <dbReference type="NCBI Taxonomy" id="1538125"/>
    <lineage>
        <taxon>Eukaryota</taxon>
        <taxon>Metazoa</taxon>
        <taxon>Ecdysozoa</taxon>
        <taxon>Arthropoda</taxon>
        <taxon>Chelicerata</taxon>
        <taxon>Arachnida</taxon>
        <taxon>Araneae</taxon>
        <taxon>Araneomorphae</taxon>
        <taxon>Entelegynae</taxon>
        <taxon>Araneoidea</taxon>
        <taxon>Araneidae</taxon>
        <taxon>Caerostris</taxon>
    </lineage>
</organism>
<gene>
    <name evidence="1" type="ORF">CDAR_539091</name>
</gene>
<reference evidence="1 2" key="1">
    <citation type="submission" date="2021-06" db="EMBL/GenBank/DDBJ databases">
        <title>Caerostris darwini draft genome.</title>
        <authorList>
            <person name="Kono N."/>
            <person name="Arakawa K."/>
        </authorList>
    </citation>
    <scope>NUCLEOTIDE SEQUENCE [LARGE SCALE GENOMIC DNA]</scope>
</reference>
<sequence length="116" mass="13130">MTVERQTTPSPRVDKEIGFVCSQFPALLPQSKNRGDEKWSSVVFPINQLESFPVKPPIVDRPEVTRAFLKEVMRVKSGFPLLAAVTGRDNTYSGNERKRLQMSVAALIIKRFPLRS</sequence>
<protein>
    <submittedName>
        <fullName evidence="1">Uncharacterized protein</fullName>
    </submittedName>
</protein>
<keyword evidence="2" id="KW-1185">Reference proteome</keyword>
<proteinExistence type="predicted"/>
<name>A0AAV4T6J8_9ARAC</name>
<comment type="caution">
    <text evidence="1">The sequence shown here is derived from an EMBL/GenBank/DDBJ whole genome shotgun (WGS) entry which is preliminary data.</text>
</comment>
<dbReference type="Proteomes" id="UP001054837">
    <property type="component" value="Unassembled WGS sequence"/>
</dbReference>
<evidence type="ECO:0000313" key="2">
    <source>
        <dbReference type="Proteomes" id="UP001054837"/>
    </source>
</evidence>
<evidence type="ECO:0000313" key="1">
    <source>
        <dbReference type="EMBL" id="GIY39528.1"/>
    </source>
</evidence>
<dbReference type="EMBL" id="BPLQ01008818">
    <property type="protein sequence ID" value="GIY39528.1"/>
    <property type="molecule type" value="Genomic_DNA"/>
</dbReference>